<dbReference type="EMBL" id="LYXU01000001">
    <property type="protein sequence ID" value="OBS27375.1"/>
    <property type="molecule type" value="Genomic_DNA"/>
</dbReference>
<feature type="compositionally biased region" description="Polar residues" evidence="4">
    <location>
        <begin position="496"/>
        <end position="507"/>
    </location>
</feature>
<organism evidence="5 6">
    <name type="scientific">Fusarium poae</name>
    <dbReference type="NCBI Taxonomy" id="36050"/>
    <lineage>
        <taxon>Eukaryota</taxon>
        <taxon>Fungi</taxon>
        <taxon>Dikarya</taxon>
        <taxon>Ascomycota</taxon>
        <taxon>Pezizomycotina</taxon>
        <taxon>Sordariomycetes</taxon>
        <taxon>Hypocreomycetidae</taxon>
        <taxon>Hypocreales</taxon>
        <taxon>Nectriaceae</taxon>
        <taxon>Fusarium</taxon>
    </lineage>
</organism>
<feature type="region of interest" description="Disordered" evidence="4">
    <location>
        <begin position="383"/>
        <end position="611"/>
    </location>
</feature>
<evidence type="ECO:0000256" key="2">
    <source>
        <dbReference type="ARBA" id="ARBA00022980"/>
    </source>
</evidence>
<evidence type="ECO:0000313" key="6">
    <source>
        <dbReference type="Proteomes" id="UP000091967"/>
    </source>
</evidence>
<dbReference type="AlphaFoldDB" id="A0A1B8B3S5"/>
<dbReference type="GO" id="GO:0003735">
    <property type="term" value="F:structural constituent of ribosome"/>
    <property type="evidence" value="ECO:0007669"/>
    <property type="project" value="InterPro"/>
</dbReference>
<dbReference type="InterPro" id="IPR038661">
    <property type="entry name" value="Ribosomal_eL33_sf"/>
</dbReference>
<dbReference type="GO" id="GO:0005840">
    <property type="term" value="C:ribosome"/>
    <property type="evidence" value="ECO:0007669"/>
    <property type="project" value="UniProtKB-KW"/>
</dbReference>
<feature type="region of interest" description="Disordered" evidence="4">
    <location>
        <begin position="126"/>
        <end position="170"/>
    </location>
</feature>
<feature type="region of interest" description="Disordered" evidence="4">
    <location>
        <begin position="231"/>
        <end position="307"/>
    </location>
</feature>
<dbReference type="Gene3D" id="2.40.10.190">
    <property type="entry name" value="translation elongation factor selb, chain A, domain 4"/>
    <property type="match status" value="1"/>
</dbReference>
<dbReference type="InterPro" id="IPR001780">
    <property type="entry name" value="Ribosomal_eL33"/>
</dbReference>
<dbReference type="Proteomes" id="UP000091967">
    <property type="component" value="Unassembled WGS sequence"/>
</dbReference>
<feature type="compositionally biased region" description="Basic residues" evidence="4">
    <location>
        <begin position="601"/>
        <end position="611"/>
    </location>
</feature>
<dbReference type="PANTHER" id="PTHR28186:SF1">
    <property type="entry name" value="MEIOTICALLY UP-REGULATED GENE 9 PROTEIN"/>
    <property type="match status" value="1"/>
</dbReference>
<evidence type="ECO:0000256" key="3">
    <source>
        <dbReference type="ARBA" id="ARBA00023274"/>
    </source>
</evidence>
<accession>A0A1B8B3S5</accession>
<feature type="compositionally biased region" description="Polar residues" evidence="4">
    <location>
        <begin position="385"/>
        <end position="401"/>
    </location>
</feature>
<feature type="compositionally biased region" description="Polar residues" evidence="4">
    <location>
        <begin position="572"/>
        <end position="591"/>
    </location>
</feature>
<name>A0A1B8B3S5_FUSPO</name>
<feature type="compositionally biased region" description="Polar residues" evidence="4">
    <location>
        <begin position="145"/>
        <end position="158"/>
    </location>
</feature>
<keyword evidence="3" id="KW-0687">Ribonucleoprotein</keyword>
<keyword evidence="6" id="KW-1185">Reference proteome</keyword>
<dbReference type="Pfam" id="PF01247">
    <property type="entry name" value="Ribosomal_L35Ae"/>
    <property type="match status" value="1"/>
</dbReference>
<dbReference type="PROSITE" id="PS01105">
    <property type="entry name" value="RIBOSOMAL_L35AE"/>
    <property type="match status" value="1"/>
</dbReference>
<dbReference type="InterPro" id="IPR018809">
    <property type="entry name" value="DUF2406"/>
</dbReference>
<evidence type="ECO:0000256" key="1">
    <source>
        <dbReference type="ARBA" id="ARBA00009269"/>
    </source>
</evidence>
<gene>
    <name evidence="5" type="ORF">FPOA_01318</name>
</gene>
<dbReference type="InterPro" id="IPR018266">
    <property type="entry name" value="Ribosomal_eL33_CS"/>
</dbReference>
<feature type="compositionally biased region" description="Low complexity" evidence="4">
    <location>
        <begin position="231"/>
        <end position="251"/>
    </location>
</feature>
<feature type="compositionally biased region" description="Basic and acidic residues" evidence="4">
    <location>
        <begin position="284"/>
        <end position="299"/>
    </location>
</feature>
<feature type="compositionally biased region" description="Basic and acidic residues" evidence="4">
    <location>
        <begin position="345"/>
        <end position="356"/>
    </location>
</feature>
<reference evidence="5 6" key="1">
    <citation type="submission" date="2016-06" db="EMBL/GenBank/DDBJ databases">
        <title>Living apart together: crosstalk between the core and supernumerary genomes in a fungal plant pathogen.</title>
        <authorList>
            <person name="Vanheule A."/>
            <person name="Audenaert K."/>
            <person name="Warris S."/>
            <person name="Van De Geest H."/>
            <person name="Schijlen E."/>
            <person name="Hofte M."/>
            <person name="De Saeger S."/>
            <person name="Haesaert G."/>
            <person name="Waalwijk C."/>
            <person name="Van Der Lee T."/>
        </authorList>
    </citation>
    <scope>NUCLEOTIDE SEQUENCE [LARGE SCALE GENOMIC DNA]</scope>
    <source>
        <strain evidence="5 6">2516</strain>
    </source>
</reference>
<dbReference type="PANTHER" id="PTHR28186">
    <property type="entry name" value="MEIOTICALLY UP-REGULATED GENE 9 PROTEIN"/>
    <property type="match status" value="1"/>
</dbReference>
<feature type="compositionally biased region" description="Polar residues" evidence="4">
    <location>
        <begin position="126"/>
        <end position="136"/>
    </location>
</feature>
<comment type="similarity">
    <text evidence="1">Belongs to the eukaryotic ribosomal protein eL33 family.</text>
</comment>
<protein>
    <recommendedName>
        <fullName evidence="7">60S ribosomal protein L33-A</fullName>
    </recommendedName>
</protein>
<dbReference type="GO" id="GO:1990904">
    <property type="term" value="C:ribonucleoprotein complex"/>
    <property type="evidence" value="ECO:0007669"/>
    <property type="project" value="UniProtKB-KW"/>
</dbReference>
<feature type="region of interest" description="Disordered" evidence="4">
    <location>
        <begin position="333"/>
        <end position="356"/>
    </location>
</feature>
<dbReference type="Pfam" id="PF10295">
    <property type="entry name" value="DUF2406"/>
    <property type="match status" value="1"/>
</dbReference>
<dbReference type="SUPFAM" id="SSF50447">
    <property type="entry name" value="Translation proteins"/>
    <property type="match status" value="1"/>
</dbReference>
<feature type="compositionally biased region" description="Polar residues" evidence="4">
    <location>
        <begin position="521"/>
        <end position="548"/>
    </location>
</feature>
<evidence type="ECO:0000313" key="5">
    <source>
        <dbReference type="EMBL" id="OBS27375.1"/>
    </source>
</evidence>
<sequence>MPSEAGHRLYVKGRHLSYQRSRHTTRPATSLIKIEGVDDTNAANFYLGKKVAFVYRGQKEIRGTKIRVIWGKVTRPHGNSGVVRAKFTSPLPTKSFGASTICPPSPGFHLIALGLAAQVPQTTEIQGRQGTFNSIPSFLGDSITRETPPQTSYPSTPDDSSEHDSTWHGSKPSLDLAHHLLLALSSSYPPSPSHRSIACNSPLSYHPETLILKVVPPSAATMATSTEQYRQYPPAPADYPAQEHYQQQQYQATVPASPRKTTQNPPAHSRTFSFHSQKSHKSSGSKDLHETHAEKEAKRLHSTADPTFALNEAEPSAEAAMMTESNFAPLRSIQHKDPYGNSIEDPDKSNPTRNRWERPLDTIRSFEAAIDGGYSRKSLYRAETDSQANWNRRNSSFSNQPRFPRDSYYGSRPVSLRPEGNQYDTGSRSNYFDGQAYSNGYGTGPSRQRMSRMQSEPQYQNGHDQNIYPLPNKDRSYETVTSAAGSGNSDHAGYQTDPTSSDNSSIDRTMPAKRREPFNEYASSSSQYQPTNQSRPWPTPGMNGNASYPQMPPPSHAQSAPSHDQAPVPPQKQKNTLLRRTSTQQSAQHPQPTAGEDKRKSWFSRRFSKNS</sequence>
<feature type="compositionally biased region" description="Polar residues" evidence="4">
    <location>
        <begin position="422"/>
        <end position="464"/>
    </location>
</feature>
<dbReference type="GO" id="GO:0006412">
    <property type="term" value="P:translation"/>
    <property type="evidence" value="ECO:0007669"/>
    <property type="project" value="InterPro"/>
</dbReference>
<evidence type="ECO:0000256" key="4">
    <source>
        <dbReference type="SAM" id="MobiDB-lite"/>
    </source>
</evidence>
<dbReference type="InterPro" id="IPR009000">
    <property type="entry name" value="Transl_B-barrel_sf"/>
</dbReference>
<proteinExistence type="inferred from homology"/>
<dbReference type="HAMAP" id="MF_00573">
    <property type="entry name" value="Ribosomal_eL33"/>
    <property type="match status" value="1"/>
</dbReference>
<evidence type="ECO:0008006" key="7">
    <source>
        <dbReference type="Google" id="ProtNLM"/>
    </source>
</evidence>
<keyword evidence="2" id="KW-0689">Ribosomal protein</keyword>
<comment type="caution">
    <text evidence="5">The sequence shown here is derived from an EMBL/GenBank/DDBJ whole genome shotgun (WGS) entry which is preliminary data.</text>
</comment>
<feature type="compositionally biased region" description="Polar residues" evidence="4">
    <location>
        <begin position="478"/>
        <end position="489"/>
    </location>
</feature>